<keyword evidence="3" id="KW-1185">Reference proteome</keyword>
<evidence type="ECO:0000313" key="2">
    <source>
        <dbReference type="Ensembl" id="ENSDNVP00000025613.1"/>
    </source>
</evidence>
<proteinExistence type="predicted"/>
<feature type="chain" id="PRO_5034664127" evidence="1">
    <location>
        <begin position="25"/>
        <end position="68"/>
    </location>
</feature>
<feature type="signal peptide" evidence="1">
    <location>
        <begin position="1"/>
        <end position="24"/>
    </location>
</feature>
<reference evidence="2" key="1">
    <citation type="submission" date="2025-08" db="UniProtKB">
        <authorList>
            <consortium name="Ensembl"/>
        </authorList>
    </citation>
    <scope>IDENTIFICATION</scope>
</reference>
<sequence>MRMIYVVFAALLMVLMATPGNSQSKKSCSGCCSRTCAKGQKGVHTEGCRRRYCCMSRRKKKQSRDFQC</sequence>
<dbReference type="Proteomes" id="UP000694423">
    <property type="component" value="Unplaced"/>
</dbReference>
<name>A0A8C4PDS2_DRONO</name>
<evidence type="ECO:0000256" key="1">
    <source>
        <dbReference type="SAM" id="SignalP"/>
    </source>
</evidence>
<dbReference type="Ensembl" id="ENSDNVT00000030977.1">
    <property type="protein sequence ID" value="ENSDNVP00000025613.1"/>
    <property type="gene ID" value="ENSDNVG00000017805.1"/>
</dbReference>
<dbReference type="AlphaFoldDB" id="A0A8C4PDS2"/>
<reference evidence="2" key="2">
    <citation type="submission" date="2025-09" db="UniProtKB">
        <authorList>
            <consortium name="Ensembl"/>
        </authorList>
    </citation>
    <scope>IDENTIFICATION</scope>
</reference>
<evidence type="ECO:0000313" key="3">
    <source>
        <dbReference type="Proteomes" id="UP000694423"/>
    </source>
</evidence>
<accession>A0A8C4PDS2</accession>
<protein>
    <submittedName>
        <fullName evidence="2">Uncharacterized protein</fullName>
    </submittedName>
</protein>
<keyword evidence="1" id="KW-0732">Signal</keyword>
<organism evidence="2 3">
    <name type="scientific">Dromaius novaehollandiae</name>
    <name type="common">Emu</name>
    <dbReference type="NCBI Taxonomy" id="8790"/>
    <lineage>
        <taxon>Eukaryota</taxon>
        <taxon>Metazoa</taxon>
        <taxon>Chordata</taxon>
        <taxon>Craniata</taxon>
        <taxon>Vertebrata</taxon>
        <taxon>Euteleostomi</taxon>
        <taxon>Archelosauria</taxon>
        <taxon>Archosauria</taxon>
        <taxon>Dinosauria</taxon>
        <taxon>Saurischia</taxon>
        <taxon>Theropoda</taxon>
        <taxon>Coelurosauria</taxon>
        <taxon>Aves</taxon>
        <taxon>Palaeognathae</taxon>
        <taxon>Casuariiformes</taxon>
        <taxon>Dromaiidae</taxon>
        <taxon>Dromaius</taxon>
    </lineage>
</organism>